<dbReference type="EMBL" id="CP039354">
    <property type="protein sequence ID" value="QCE11708.1"/>
    <property type="molecule type" value="Genomic_DNA"/>
</dbReference>
<organism evidence="1 3">
    <name type="scientific">Vigna unguiculata</name>
    <name type="common">Cowpea</name>
    <dbReference type="NCBI Taxonomy" id="3917"/>
    <lineage>
        <taxon>Eukaryota</taxon>
        <taxon>Viridiplantae</taxon>
        <taxon>Streptophyta</taxon>
        <taxon>Embryophyta</taxon>
        <taxon>Tracheophyta</taxon>
        <taxon>Spermatophyta</taxon>
        <taxon>Magnoliopsida</taxon>
        <taxon>eudicotyledons</taxon>
        <taxon>Gunneridae</taxon>
        <taxon>Pentapetalae</taxon>
        <taxon>rosids</taxon>
        <taxon>fabids</taxon>
        <taxon>Fabales</taxon>
        <taxon>Fabaceae</taxon>
        <taxon>Papilionoideae</taxon>
        <taxon>50 kb inversion clade</taxon>
        <taxon>NPAAA clade</taxon>
        <taxon>indigoferoid/millettioid clade</taxon>
        <taxon>Phaseoleae</taxon>
        <taxon>Vigna</taxon>
    </lineage>
</organism>
<dbReference type="Proteomes" id="UP000501690">
    <property type="component" value="Linkage Group LG10"/>
</dbReference>
<reference evidence="1 3" key="1">
    <citation type="submission" date="2019-04" db="EMBL/GenBank/DDBJ databases">
        <title>An improved genome assembly and genetic linkage map for asparagus bean, Vigna unguiculata ssp. sesquipedialis.</title>
        <authorList>
            <person name="Xia Q."/>
            <person name="Zhang R."/>
            <person name="Dong Y."/>
        </authorList>
    </citation>
    <scope>NUCLEOTIDE SEQUENCE [LARGE SCALE GENOMIC DNA]</scope>
    <source>
        <tissue evidence="1">Leaf</tissue>
    </source>
</reference>
<evidence type="ECO:0000313" key="1">
    <source>
        <dbReference type="EMBL" id="QCD87719.1"/>
    </source>
</evidence>
<gene>
    <name evidence="2" type="ORF">DEO72_LG10g2944</name>
    <name evidence="1" type="ORF">DEO72_LG3g2259</name>
</gene>
<sequence>MVDALCKEGELHKIVDTLDQIMQKSTFRSPSMIVNCNLMLRILEWGAESESDVVVLFKRLLQKICFTRTLCGLWFCMQRLRLGIWIPRGDCMGRW</sequence>
<evidence type="ECO:0000313" key="3">
    <source>
        <dbReference type="Proteomes" id="UP000501690"/>
    </source>
</evidence>
<keyword evidence="3" id="KW-1185">Reference proteome</keyword>
<dbReference type="Proteomes" id="UP000501690">
    <property type="component" value="Linkage Group LG3"/>
</dbReference>
<proteinExistence type="predicted"/>
<evidence type="ECO:0000313" key="2">
    <source>
        <dbReference type="EMBL" id="QCE11708.1"/>
    </source>
</evidence>
<evidence type="ECO:0008006" key="4">
    <source>
        <dbReference type="Google" id="ProtNLM"/>
    </source>
</evidence>
<name>A0A4D6LGE4_VIGUN</name>
<dbReference type="EMBL" id="CP039347">
    <property type="protein sequence ID" value="QCD87719.1"/>
    <property type="molecule type" value="Genomic_DNA"/>
</dbReference>
<accession>A0A4D6LGE4</accession>
<dbReference type="AlphaFoldDB" id="A0A4D6LGE4"/>
<protein>
    <recommendedName>
        <fullName evidence="4">Pentatricopeptide repeat</fullName>
    </recommendedName>
</protein>